<feature type="domain" description="PAC" evidence="10">
    <location>
        <begin position="381"/>
        <end position="432"/>
    </location>
</feature>
<dbReference type="PANTHER" id="PTHR43304">
    <property type="entry name" value="PHYTOCHROME-LIKE PROTEIN CPH1"/>
    <property type="match status" value="1"/>
</dbReference>
<keyword evidence="3" id="KW-0597">Phosphoprotein</keyword>
<dbReference type="InterPro" id="IPR000014">
    <property type="entry name" value="PAS"/>
</dbReference>
<keyword evidence="4" id="KW-0808">Transferase</keyword>
<dbReference type="Gene3D" id="1.10.287.130">
    <property type="match status" value="1"/>
</dbReference>
<evidence type="ECO:0000313" key="11">
    <source>
        <dbReference type="EMBL" id="MBD2346079.1"/>
    </source>
</evidence>
<dbReference type="InterPro" id="IPR003661">
    <property type="entry name" value="HisK_dim/P_dom"/>
</dbReference>
<feature type="domain" description="PAC" evidence="10">
    <location>
        <begin position="101"/>
        <end position="153"/>
    </location>
</feature>
<dbReference type="RefSeq" id="WP_190408501.1">
    <property type="nucleotide sequence ID" value="NZ_JACJRF010000035.1"/>
</dbReference>
<evidence type="ECO:0000256" key="1">
    <source>
        <dbReference type="ARBA" id="ARBA00000085"/>
    </source>
</evidence>
<keyword evidence="7" id="KW-0175">Coiled coil</keyword>
<feature type="domain" description="PAC" evidence="10">
    <location>
        <begin position="511"/>
        <end position="562"/>
    </location>
</feature>
<dbReference type="SUPFAM" id="SSF47384">
    <property type="entry name" value="Homodimeric domain of signal transducing histidine kinase"/>
    <property type="match status" value="1"/>
</dbReference>
<dbReference type="SMART" id="SM00091">
    <property type="entry name" value="PAS"/>
    <property type="match status" value="6"/>
</dbReference>
<dbReference type="Pfam" id="PF02518">
    <property type="entry name" value="HATPase_c"/>
    <property type="match status" value="1"/>
</dbReference>
<feature type="domain" description="PAS" evidence="9">
    <location>
        <begin position="154"/>
        <end position="229"/>
    </location>
</feature>
<dbReference type="InterPro" id="IPR036097">
    <property type="entry name" value="HisK_dim/P_sf"/>
</dbReference>
<dbReference type="SMART" id="SM00387">
    <property type="entry name" value="HATPase_c"/>
    <property type="match status" value="1"/>
</dbReference>
<dbReference type="Proteomes" id="UP000607281">
    <property type="component" value="Unassembled WGS sequence"/>
</dbReference>
<organism evidence="11 12">
    <name type="scientific">Anabaena subtropica FACHB-260</name>
    <dbReference type="NCBI Taxonomy" id="2692884"/>
    <lineage>
        <taxon>Bacteria</taxon>
        <taxon>Bacillati</taxon>
        <taxon>Cyanobacteriota</taxon>
        <taxon>Cyanophyceae</taxon>
        <taxon>Nostocales</taxon>
        <taxon>Nostocaceae</taxon>
        <taxon>Anabaena</taxon>
    </lineage>
</organism>
<dbReference type="InterPro" id="IPR004358">
    <property type="entry name" value="Sig_transdc_His_kin-like_C"/>
</dbReference>
<name>A0ABR8CUK2_9NOST</name>
<comment type="caution">
    <text evidence="11">The sequence shown here is derived from an EMBL/GenBank/DDBJ whole genome shotgun (WGS) entry which is preliminary data.</text>
</comment>
<proteinExistence type="predicted"/>
<evidence type="ECO:0000256" key="6">
    <source>
        <dbReference type="ARBA" id="ARBA00023012"/>
    </source>
</evidence>
<dbReference type="EMBL" id="JACJRF010000035">
    <property type="protein sequence ID" value="MBD2346079.1"/>
    <property type="molecule type" value="Genomic_DNA"/>
</dbReference>
<evidence type="ECO:0000256" key="7">
    <source>
        <dbReference type="SAM" id="Coils"/>
    </source>
</evidence>
<dbReference type="InterPro" id="IPR052162">
    <property type="entry name" value="Sensor_kinase/Photoreceptor"/>
</dbReference>
<feature type="domain" description="PAS" evidence="9">
    <location>
        <begin position="688"/>
        <end position="738"/>
    </location>
</feature>
<evidence type="ECO:0000313" key="12">
    <source>
        <dbReference type="Proteomes" id="UP000607281"/>
    </source>
</evidence>
<feature type="coiled-coil region" evidence="7">
    <location>
        <begin position="811"/>
        <end position="838"/>
    </location>
</feature>
<evidence type="ECO:0000256" key="4">
    <source>
        <dbReference type="ARBA" id="ARBA00022679"/>
    </source>
</evidence>
<feature type="coiled-coil region" evidence="7">
    <location>
        <begin position="271"/>
        <end position="312"/>
    </location>
</feature>
<accession>A0ABR8CUK2</accession>
<dbReference type="PROSITE" id="PS50113">
    <property type="entry name" value="PAC"/>
    <property type="match status" value="5"/>
</dbReference>
<dbReference type="PROSITE" id="PS50109">
    <property type="entry name" value="HIS_KIN"/>
    <property type="match status" value="1"/>
</dbReference>
<dbReference type="InterPro" id="IPR001610">
    <property type="entry name" value="PAC"/>
</dbReference>
<dbReference type="Pfam" id="PF08447">
    <property type="entry name" value="PAS_3"/>
    <property type="match status" value="2"/>
</dbReference>
<dbReference type="InterPro" id="IPR000700">
    <property type="entry name" value="PAS-assoc_C"/>
</dbReference>
<feature type="domain" description="PAS" evidence="9">
    <location>
        <begin position="559"/>
        <end position="630"/>
    </location>
</feature>
<protein>
    <recommendedName>
        <fullName evidence="2">histidine kinase</fullName>
        <ecNumber evidence="2">2.7.13.3</ecNumber>
    </recommendedName>
</protein>
<reference evidence="11 12" key="1">
    <citation type="journal article" date="2020" name="ISME J.">
        <title>Comparative genomics reveals insights into cyanobacterial evolution and habitat adaptation.</title>
        <authorList>
            <person name="Chen M.Y."/>
            <person name="Teng W.K."/>
            <person name="Zhao L."/>
            <person name="Hu C.X."/>
            <person name="Zhou Y.K."/>
            <person name="Han B.P."/>
            <person name="Song L.R."/>
            <person name="Shu W.S."/>
        </authorList>
    </citation>
    <scope>NUCLEOTIDE SEQUENCE [LARGE SCALE GENOMIC DNA]</scope>
    <source>
        <strain evidence="11 12">FACHB-260</strain>
    </source>
</reference>
<dbReference type="Gene3D" id="3.30.450.20">
    <property type="entry name" value="PAS domain"/>
    <property type="match status" value="6"/>
</dbReference>
<dbReference type="InterPro" id="IPR005467">
    <property type="entry name" value="His_kinase_dom"/>
</dbReference>
<evidence type="ECO:0000259" key="10">
    <source>
        <dbReference type="PROSITE" id="PS50113"/>
    </source>
</evidence>
<dbReference type="Pfam" id="PF13426">
    <property type="entry name" value="PAS_9"/>
    <property type="match status" value="1"/>
</dbReference>
<evidence type="ECO:0000256" key="3">
    <source>
        <dbReference type="ARBA" id="ARBA00022553"/>
    </source>
</evidence>
<keyword evidence="6" id="KW-0902">Two-component regulatory system</keyword>
<dbReference type="PROSITE" id="PS50112">
    <property type="entry name" value="PAS"/>
    <property type="match status" value="3"/>
</dbReference>
<dbReference type="Pfam" id="PF08448">
    <property type="entry name" value="PAS_4"/>
    <property type="match status" value="3"/>
</dbReference>
<evidence type="ECO:0000256" key="5">
    <source>
        <dbReference type="ARBA" id="ARBA00022777"/>
    </source>
</evidence>
<gene>
    <name evidence="11" type="ORF">H6G18_18285</name>
</gene>
<dbReference type="InterPro" id="IPR036890">
    <property type="entry name" value="HATPase_C_sf"/>
</dbReference>
<evidence type="ECO:0000259" key="9">
    <source>
        <dbReference type="PROSITE" id="PS50112"/>
    </source>
</evidence>
<sequence length="1105" mass="126199">MTDHLITIHKNTYDSLQQELIELRQAVATTLKSDLYIEYTPAAIAIFDHQMRYLLASRRWREDYNLVDENIIGCSHDDVCPESSLGWQTIYQRCLAGTREKCEEDTLVRSDGTIDWVKWEINPWYEESGEVGGLAIFSEVITARKQAEMALVNSERRLRDIAANMPGVIFQFTNCNGNWQVDYISDFIWQLAGVTPAEMMTDLSCFFALVHPDDWDSYIASVVEAVENSTPWHYEGRLVKSNGEIRWWQGDSTPTRTQTGEIIFCGVMIDVTERKQTEAELQRLNEELEARVEERTAALQQTEARLQRLTDNMPGMLYEFRLKPDGTMFFPYVSSGCRELMERKPQDLQNDAALIFADIHPADVMGVREAIAHSAQTLQNFEYEWRLITQYGQQKWVKAASRTESLREGEIAWYGYLLDISEHKKAEQQLQQQAQFLQGIWEGVDYCIFVLDVVDDGTEFRYVKFNPAMLRISPIPLENFIGKTTAEALPPQMVDFYCQRYRECIQSKKSLFFEDSFLANDKETWWLINVTPLGDSNSCISQLVVTATDITERKQAEQERQMFVSLVENSSDFIGFSTLAGKPLFVNEAGLKLVDIDSLETAKTLHITDFILPEDREDIQQRILPIVNELGLWQGEYHFRNYQTHEAIPVDFNMFTVKSSETGKPLCLATVTRDIRERKQVEALLQEQEQFLRNIYDGVDQIIFVVDVLENFEFRFAGWNSSAEKSTGISQADAIGKTPEDLQGSVKGAAVRQRYKNCVEAGTSISYEECLTFHNQETWWLTKITPLKNSEGRIYRLVGTTLDITQRKYAEIQLQQQAENLEHTLRELQRTQTQLIHSEKMSSIGNMVAGVAHEINNPVNFIHGNLIPASEYAQDLLRLVELYQLHFPYPPEEIQEAIIDIDLDFLKEDLVKLLQSMRVGTQRIREIVLSLRNFSRLDEAEFKQVDIHEGIDSTLMILHNRLKAKSDHPEIVIVKDYSNLPLIDCYPGQLNQVFMNLISNAIDALEESLVSGNLSVATPSISIQTEAVNSNWIRIIIADNGVGIPPAILSKLFDPFFTTKSVGKGTGLGLSISYQIVVDRHNGKLSCKSTPGQGAEFVIEIPIHQ</sequence>
<feature type="domain" description="PAC" evidence="10">
    <location>
        <begin position="765"/>
        <end position="816"/>
    </location>
</feature>
<dbReference type="InterPro" id="IPR035965">
    <property type="entry name" value="PAS-like_dom_sf"/>
</dbReference>
<dbReference type="CDD" id="cd00130">
    <property type="entry name" value="PAS"/>
    <property type="match status" value="4"/>
</dbReference>
<dbReference type="SUPFAM" id="SSF55874">
    <property type="entry name" value="ATPase domain of HSP90 chaperone/DNA topoisomerase II/histidine kinase"/>
    <property type="match status" value="1"/>
</dbReference>
<dbReference type="Gene3D" id="3.30.565.10">
    <property type="entry name" value="Histidine kinase-like ATPase, C-terminal domain"/>
    <property type="match status" value="1"/>
</dbReference>
<evidence type="ECO:0000259" key="8">
    <source>
        <dbReference type="PROSITE" id="PS50109"/>
    </source>
</evidence>
<dbReference type="CDD" id="cd00082">
    <property type="entry name" value="HisKA"/>
    <property type="match status" value="1"/>
</dbReference>
<dbReference type="InterPro" id="IPR003594">
    <property type="entry name" value="HATPase_dom"/>
</dbReference>
<feature type="domain" description="Histidine kinase" evidence="8">
    <location>
        <begin position="850"/>
        <end position="1105"/>
    </location>
</feature>
<dbReference type="InterPro" id="IPR013656">
    <property type="entry name" value="PAS_4"/>
</dbReference>
<comment type="catalytic activity">
    <reaction evidence="1">
        <text>ATP + protein L-histidine = ADP + protein N-phospho-L-histidine.</text>
        <dbReference type="EC" id="2.7.13.3"/>
    </reaction>
</comment>
<keyword evidence="5" id="KW-0418">Kinase</keyword>
<dbReference type="InterPro" id="IPR013655">
    <property type="entry name" value="PAS_fold_3"/>
</dbReference>
<dbReference type="SUPFAM" id="SSF55785">
    <property type="entry name" value="PYP-like sensor domain (PAS domain)"/>
    <property type="match status" value="6"/>
</dbReference>
<dbReference type="SMART" id="SM00086">
    <property type="entry name" value="PAC"/>
    <property type="match status" value="6"/>
</dbReference>
<feature type="domain" description="PAC" evidence="10">
    <location>
        <begin position="232"/>
        <end position="283"/>
    </location>
</feature>
<evidence type="ECO:0000256" key="2">
    <source>
        <dbReference type="ARBA" id="ARBA00012438"/>
    </source>
</evidence>
<dbReference type="SMART" id="SM00388">
    <property type="entry name" value="HisKA"/>
    <property type="match status" value="1"/>
</dbReference>
<dbReference type="NCBIfam" id="TIGR00229">
    <property type="entry name" value="sensory_box"/>
    <property type="match status" value="5"/>
</dbReference>
<keyword evidence="12" id="KW-1185">Reference proteome</keyword>
<dbReference type="EC" id="2.7.13.3" evidence="2"/>
<dbReference type="PRINTS" id="PR00344">
    <property type="entry name" value="BCTRLSENSOR"/>
</dbReference>
<dbReference type="PANTHER" id="PTHR43304:SF1">
    <property type="entry name" value="PAC DOMAIN-CONTAINING PROTEIN"/>
    <property type="match status" value="1"/>
</dbReference>